<dbReference type="InterPro" id="IPR011051">
    <property type="entry name" value="RmlC_Cupin_sf"/>
</dbReference>
<dbReference type="AlphaFoldDB" id="A0A382N8J7"/>
<name>A0A382N8J7_9ZZZZ</name>
<dbReference type="SUPFAM" id="SSF51182">
    <property type="entry name" value="RmlC-like cupins"/>
    <property type="match status" value="1"/>
</dbReference>
<feature type="domain" description="Cupin type-2" evidence="1">
    <location>
        <begin position="40"/>
        <end position="99"/>
    </location>
</feature>
<evidence type="ECO:0000313" key="2">
    <source>
        <dbReference type="EMBL" id="SVC57489.1"/>
    </source>
</evidence>
<evidence type="ECO:0000259" key="1">
    <source>
        <dbReference type="Pfam" id="PF07883"/>
    </source>
</evidence>
<accession>A0A382N8J7</accession>
<sequence>MLNQDSSNFLFFFDNENFEETNRPGFRRCVMGGEQTQLCFWRIDGGAKGSYMHKHDDHEQLGIIFRGALDFRIGGEDTQERSYLNTGDVYIAPRGVWHGDSIFIGDEELDECWILDIFSPPRDDLKKNNG</sequence>
<organism evidence="2">
    <name type="scientific">marine metagenome</name>
    <dbReference type="NCBI Taxonomy" id="408172"/>
    <lineage>
        <taxon>unclassified sequences</taxon>
        <taxon>metagenomes</taxon>
        <taxon>ecological metagenomes</taxon>
    </lineage>
</organism>
<reference evidence="2" key="1">
    <citation type="submission" date="2018-05" db="EMBL/GenBank/DDBJ databases">
        <authorList>
            <person name="Lanie J.A."/>
            <person name="Ng W.-L."/>
            <person name="Kazmierczak K.M."/>
            <person name="Andrzejewski T.M."/>
            <person name="Davidsen T.M."/>
            <person name="Wayne K.J."/>
            <person name="Tettelin H."/>
            <person name="Glass J.I."/>
            <person name="Rusch D."/>
            <person name="Podicherti R."/>
            <person name="Tsui H.-C.T."/>
            <person name="Winkler M.E."/>
        </authorList>
    </citation>
    <scope>NUCLEOTIDE SEQUENCE</scope>
</reference>
<dbReference type="EMBL" id="UINC01098736">
    <property type="protein sequence ID" value="SVC57489.1"/>
    <property type="molecule type" value="Genomic_DNA"/>
</dbReference>
<proteinExistence type="predicted"/>
<dbReference type="InterPro" id="IPR013096">
    <property type="entry name" value="Cupin_2"/>
</dbReference>
<protein>
    <recommendedName>
        <fullName evidence="1">Cupin type-2 domain-containing protein</fullName>
    </recommendedName>
</protein>
<gene>
    <name evidence="2" type="ORF">METZ01_LOCUS310343</name>
</gene>
<dbReference type="Pfam" id="PF07883">
    <property type="entry name" value="Cupin_2"/>
    <property type="match status" value="1"/>
</dbReference>
<dbReference type="Gene3D" id="2.60.120.10">
    <property type="entry name" value="Jelly Rolls"/>
    <property type="match status" value="1"/>
</dbReference>
<dbReference type="InterPro" id="IPR014710">
    <property type="entry name" value="RmlC-like_jellyroll"/>
</dbReference>